<dbReference type="RefSeq" id="WP_062086010.1">
    <property type="nucleotide sequence ID" value="NZ_FCOK02000018.1"/>
</dbReference>
<feature type="region of interest" description="Disordered" evidence="1">
    <location>
        <begin position="314"/>
        <end position="334"/>
    </location>
</feature>
<reference evidence="2 3" key="1">
    <citation type="submission" date="2016-01" db="EMBL/GenBank/DDBJ databases">
        <authorList>
            <person name="Oliw E.H."/>
        </authorList>
    </citation>
    <scope>NUCLEOTIDE SEQUENCE [LARGE SCALE GENOMIC DNA]</scope>
    <source>
        <strain evidence="2">LMG 27134</strain>
    </source>
</reference>
<dbReference type="Proteomes" id="UP000054683">
    <property type="component" value="Unassembled WGS sequence"/>
</dbReference>
<evidence type="ECO:0000313" key="3">
    <source>
        <dbReference type="Proteomes" id="UP000054683"/>
    </source>
</evidence>
<organism evidence="2 3">
    <name type="scientific">Caballeronia udeis</name>
    <dbReference type="NCBI Taxonomy" id="1232866"/>
    <lineage>
        <taxon>Bacteria</taxon>
        <taxon>Pseudomonadati</taxon>
        <taxon>Pseudomonadota</taxon>
        <taxon>Betaproteobacteria</taxon>
        <taxon>Burkholderiales</taxon>
        <taxon>Burkholderiaceae</taxon>
        <taxon>Caballeronia</taxon>
    </lineage>
</organism>
<dbReference type="CDD" id="cd06223">
    <property type="entry name" value="PRTases_typeI"/>
    <property type="match status" value="1"/>
</dbReference>
<evidence type="ECO:0000313" key="2">
    <source>
        <dbReference type="EMBL" id="SAL34210.1"/>
    </source>
</evidence>
<keyword evidence="2" id="KW-0328">Glycosyltransferase</keyword>
<name>A0A158GS00_9BURK</name>
<proteinExistence type="predicted"/>
<dbReference type="Gene3D" id="3.40.50.2020">
    <property type="match status" value="1"/>
</dbReference>
<dbReference type="InterPro" id="IPR029057">
    <property type="entry name" value="PRTase-like"/>
</dbReference>
<accession>A0A158GS00</accession>
<dbReference type="AlphaFoldDB" id="A0A158GS00"/>
<dbReference type="GO" id="GO:0016757">
    <property type="term" value="F:glycosyltransferase activity"/>
    <property type="evidence" value="ECO:0007669"/>
    <property type="project" value="UniProtKB-KW"/>
</dbReference>
<evidence type="ECO:0000256" key="1">
    <source>
        <dbReference type="SAM" id="MobiDB-lite"/>
    </source>
</evidence>
<gene>
    <name evidence="2" type="ORF">AWB69_03117</name>
</gene>
<dbReference type="EMBL" id="FCOK02000018">
    <property type="protein sequence ID" value="SAL34210.1"/>
    <property type="molecule type" value="Genomic_DNA"/>
</dbReference>
<dbReference type="SUPFAM" id="SSF53271">
    <property type="entry name" value="PRTase-like"/>
    <property type="match status" value="1"/>
</dbReference>
<sequence>MEKPILAITYERLDQWVHSLQSALAGEGFQCALGVLRGGGTLALMVSHTVGIPVAFLRYERATRTVIWDSSLPVPPAGAKVLVCEDLAGAGDTLVDCVEFLRARGLIVKTLTAGFDDLSRIHPDYGIDGRGYFLLFPWERHAYTDGYRERWTRTDAGRSGDIGEDHEFQAIGIDLDGILLPDLPPERYKANLECALHERDELLPFITMPPFDISQIKGVVTGRPETDRIRTEAWLKTHGFGSLPLVMRNPDICDDSPSCVAAYKAQAALRLGCTHFVESDPIQAIEIAQNAPLLRVIWWNTPAGKGRLVTSDDWRGTRKSCNDDPAAAHRRPKY</sequence>
<dbReference type="InterPro" id="IPR000836">
    <property type="entry name" value="PRTase_dom"/>
</dbReference>
<protein>
    <submittedName>
        <fullName evidence="2">Orotate phosphoribosyltransferase</fullName>
    </submittedName>
</protein>
<keyword evidence="2" id="KW-0808">Transferase</keyword>
<dbReference type="OrthoDB" id="6952519at2"/>